<name>A0A1Y1UG96_9TREE</name>
<proteinExistence type="predicted"/>
<feature type="compositionally biased region" description="Polar residues" evidence="1">
    <location>
        <begin position="218"/>
        <end position="237"/>
    </location>
</feature>
<gene>
    <name evidence="2" type="ORF">BD324DRAFT_522658</name>
</gene>
<evidence type="ECO:0000313" key="2">
    <source>
        <dbReference type="EMBL" id="ORX36085.1"/>
    </source>
</evidence>
<evidence type="ECO:0000313" key="3">
    <source>
        <dbReference type="Proteomes" id="UP000193218"/>
    </source>
</evidence>
<organism evidence="2 3">
    <name type="scientific">Kockovaella imperatae</name>
    <dbReference type="NCBI Taxonomy" id="4999"/>
    <lineage>
        <taxon>Eukaryota</taxon>
        <taxon>Fungi</taxon>
        <taxon>Dikarya</taxon>
        <taxon>Basidiomycota</taxon>
        <taxon>Agaricomycotina</taxon>
        <taxon>Tremellomycetes</taxon>
        <taxon>Tremellales</taxon>
        <taxon>Cuniculitremaceae</taxon>
        <taxon>Kockovaella</taxon>
    </lineage>
</organism>
<reference evidence="2 3" key="1">
    <citation type="submission" date="2017-03" db="EMBL/GenBank/DDBJ databases">
        <title>Widespread Adenine N6-methylation of Active Genes in Fungi.</title>
        <authorList>
            <consortium name="DOE Joint Genome Institute"/>
            <person name="Mondo S.J."/>
            <person name="Dannebaum R.O."/>
            <person name="Kuo R.C."/>
            <person name="Louie K.B."/>
            <person name="Bewick A.J."/>
            <person name="Labutti K."/>
            <person name="Haridas S."/>
            <person name="Kuo A."/>
            <person name="Salamov A."/>
            <person name="Ahrendt S.R."/>
            <person name="Lau R."/>
            <person name="Bowen B.P."/>
            <person name="Lipzen A."/>
            <person name="Sullivan W."/>
            <person name="Andreopoulos W.B."/>
            <person name="Clum A."/>
            <person name="Lindquist E."/>
            <person name="Daum C."/>
            <person name="Northen T.R."/>
            <person name="Ramamoorthy G."/>
            <person name="Schmitz R.J."/>
            <person name="Gryganskyi A."/>
            <person name="Culley D."/>
            <person name="Magnuson J."/>
            <person name="James T.Y."/>
            <person name="O'Malley M.A."/>
            <person name="Stajich J.E."/>
            <person name="Spatafora J.W."/>
            <person name="Visel A."/>
            <person name="Grigoriev I.V."/>
        </authorList>
    </citation>
    <scope>NUCLEOTIDE SEQUENCE [LARGE SCALE GENOMIC DNA]</scope>
    <source>
        <strain evidence="2 3">NRRL Y-17943</strain>
    </source>
</reference>
<dbReference type="AlphaFoldDB" id="A0A1Y1UG96"/>
<keyword evidence="3" id="KW-1185">Reference proteome</keyword>
<evidence type="ECO:0000256" key="1">
    <source>
        <dbReference type="SAM" id="MobiDB-lite"/>
    </source>
</evidence>
<feature type="region of interest" description="Disordered" evidence="1">
    <location>
        <begin position="191"/>
        <end position="237"/>
    </location>
</feature>
<comment type="caution">
    <text evidence="2">The sequence shown here is derived from an EMBL/GenBank/DDBJ whole genome shotgun (WGS) entry which is preliminary data.</text>
</comment>
<dbReference type="GeneID" id="33554799"/>
<feature type="region of interest" description="Disordered" evidence="1">
    <location>
        <begin position="1"/>
        <end position="43"/>
    </location>
</feature>
<accession>A0A1Y1UG96</accession>
<dbReference type="EMBL" id="NBSH01000009">
    <property type="protein sequence ID" value="ORX36085.1"/>
    <property type="molecule type" value="Genomic_DNA"/>
</dbReference>
<dbReference type="InParanoid" id="A0A1Y1UG96"/>
<dbReference type="Proteomes" id="UP000193218">
    <property type="component" value="Unassembled WGS sequence"/>
</dbReference>
<protein>
    <submittedName>
        <fullName evidence="2">Uncharacterized protein</fullName>
    </submittedName>
</protein>
<dbReference type="RefSeq" id="XP_021870214.1">
    <property type="nucleotide sequence ID" value="XM_022012991.1"/>
</dbReference>
<sequence>MPDDQYELLHGDPSSRTSSDSRVDEASEDTEGTESSNGDDRLVMEGDYLPAQESCTRSLARGVRMTFKSTAGSIMNGLSRTSAALGSCADGTCNGVWSCFVPIRTYHTISARNYWAGGLIQSAETIATCPIMKWDGRPYVDVTVNGASCLLKSTVMCPFVCAGLILLWPGQSQEDCQDCFCDCCPDALEEGKSKYPPTRANDTQTVVREPPAPRDEVMQTSGQSALGDTEGITSAPT</sequence>